<feature type="chain" id="PRO_5042944884" evidence="1">
    <location>
        <begin position="22"/>
        <end position="219"/>
    </location>
</feature>
<dbReference type="PANTHER" id="PTHR42047">
    <property type="entry name" value="PROTEIN, PUTATIVE (AFU_ORTHOLOGUE AFUA_6G03560)-RELATED"/>
    <property type="match status" value="1"/>
</dbReference>
<evidence type="ECO:0000256" key="1">
    <source>
        <dbReference type="SAM" id="SignalP"/>
    </source>
</evidence>
<dbReference type="EMBL" id="JAVHNR010000004">
    <property type="protein sequence ID" value="KAK6344652.1"/>
    <property type="molecule type" value="Genomic_DNA"/>
</dbReference>
<reference evidence="2 3" key="1">
    <citation type="submission" date="2019-10" db="EMBL/GenBank/DDBJ databases">
        <authorList>
            <person name="Palmer J.M."/>
        </authorList>
    </citation>
    <scope>NUCLEOTIDE SEQUENCE [LARGE SCALE GENOMIC DNA]</scope>
    <source>
        <strain evidence="2 3">TWF718</strain>
    </source>
</reference>
<dbReference type="AlphaFoldDB" id="A0AAN8RD94"/>
<evidence type="ECO:0000313" key="3">
    <source>
        <dbReference type="Proteomes" id="UP001313282"/>
    </source>
</evidence>
<dbReference type="PANTHER" id="PTHR42047:SF1">
    <property type="entry name" value="PROTEIN, PUTATIVE (AFU_ORTHOLOGUE AFUA_6G03560)-RELATED"/>
    <property type="match status" value="1"/>
</dbReference>
<comment type="caution">
    <text evidence="2">The sequence shown here is derived from an EMBL/GenBank/DDBJ whole genome shotgun (WGS) entry which is preliminary data.</text>
</comment>
<gene>
    <name evidence="2" type="ORF">TWF718_006610</name>
</gene>
<protein>
    <submittedName>
        <fullName evidence="2">Uncharacterized protein</fullName>
    </submittedName>
</protein>
<dbReference type="Proteomes" id="UP001313282">
    <property type="component" value="Unassembled WGS sequence"/>
</dbReference>
<proteinExistence type="predicted"/>
<dbReference type="InterPro" id="IPR052820">
    <property type="entry name" value="PhiA_domain"/>
</dbReference>
<accession>A0AAN8RD94</accession>
<keyword evidence="1" id="KW-0732">Signal</keyword>
<keyword evidence="3" id="KW-1185">Reference proteome</keyword>
<organism evidence="2 3">
    <name type="scientific">Orbilia javanica</name>
    <dbReference type="NCBI Taxonomy" id="47235"/>
    <lineage>
        <taxon>Eukaryota</taxon>
        <taxon>Fungi</taxon>
        <taxon>Dikarya</taxon>
        <taxon>Ascomycota</taxon>
        <taxon>Pezizomycotina</taxon>
        <taxon>Orbiliomycetes</taxon>
        <taxon>Orbiliales</taxon>
        <taxon>Orbiliaceae</taxon>
        <taxon>Orbilia</taxon>
    </lineage>
</organism>
<sequence length="219" mass="24489">MVWFSATSFVAFLGVASTVQAQTGNSPCAKEYVSVITLDGVKSKDQPSPPWKNGAINANNNRFYIGNSSSLALCADEQLCIQRPSKAQFILHHETNKLKLHVGVLGGQQVYLDKKGALRYNQVREPLPVTWSASANGWEARKSTVDPRYQTLHSREVTKWWACPSCSSRKSVGPWQIFADTKKVTVKDKDVPSKKKKDCITFSLKTEYVTPLFYNNVGW</sequence>
<feature type="signal peptide" evidence="1">
    <location>
        <begin position="1"/>
        <end position="21"/>
    </location>
</feature>
<evidence type="ECO:0000313" key="2">
    <source>
        <dbReference type="EMBL" id="KAK6344652.1"/>
    </source>
</evidence>
<name>A0AAN8RD94_9PEZI</name>